<name>H8FRZ2_MAGML</name>
<organism evidence="2 3">
    <name type="scientific">Magnetospirillum molischianum DSM 120</name>
    <dbReference type="NCBI Taxonomy" id="1150626"/>
    <lineage>
        <taxon>Bacteria</taxon>
        <taxon>Pseudomonadati</taxon>
        <taxon>Pseudomonadota</taxon>
        <taxon>Alphaproteobacteria</taxon>
        <taxon>Rhodospirillales</taxon>
        <taxon>Rhodospirillaceae</taxon>
        <taxon>Magnetospirillum</taxon>
    </lineage>
</organism>
<keyword evidence="3" id="KW-1185">Reference proteome</keyword>
<evidence type="ECO:0000256" key="1">
    <source>
        <dbReference type="SAM" id="MobiDB-lite"/>
    </source>
</evidence>
<evidence type="ECO:0000313" key="3">
    <source>
        <dbReference type="Proteomes" id="UP000004169"/>
    </source>
</evidence>
<proteinExistence type="predicted"/>
<evidence type="ECO:0000313" key="2">
    <source>
        <dbReference type="EMBL" id="CCG41130.1"/>
    </source>
</evidence>
<comment type="caution">
    <text evidence="2">The sequence shown here is derived from an EMBL/GenBank/DDBJ whole genome shotgun (WGS) entry which is preliminary data.</text>
</comment>
<feature type="region of interest" description="Disordered" evidence="1">
    <location>
        <begin position="29"/>
        <end position="48"/>
    </location>
</feature>
<accession>H8FRZ2</accession>
<gene>
    <name evidence="2" type="ORF">PHAMO_250010</name>
</gene>
<dbReference type="EMBL" id="CAHP01000018">
    <property type="protein sequence ID" value="CCG41130.1"/>
    <property type="molecule type" value="Genomic_DNA"/>
</dbReference>
<reference evidence="2 3" key="1">
    <citation type="journal article" date="2012" name="J. Bacteriol.">
        <title>Draft Genome Sequence of the Purple Photosynthetic Bacterium Phaeospirillum molischianum DSM120, a Particularly Versatile Bacterium.</title>
        <authorList>
            <person name="Duquesne K."/>
            <person name="Prima V."/>
            <person name="Ji B."/>
            <person name="Rouy Z."/>
            <person name="Medigue C."/>
            <person name="Talla E."/>
            <person name="Sturgis J.N."/>
        </authorList>
    </citation>
    <scope>NUCLEOTIDE SEQUENCE [LARGE SCALE GENOMIC DNA]</scope>
    <source>
        <strain evidence="3">DSM120</strain>
    </source>
</reference>
<dbReference type="AlphaFoldDB" id="H8FRZ2"/>
<dbReference type="STRING" id="1150626.PHAMO_250010"/>
<feature type="compositionally biased region" description="Polar residues" evidence="1">
    <location>
        <begin position="34"/>
        <end position="47"/>
    </location>
</feature>
<sequence>MGRQNDFMHVVRLANDRAAGSHIRAQEEVREMTQTDAEAGQPGNQDAQDGVPPSLAVLFLLNAEAIAFHLPSAEPVAKDDANALRAALEKLPHDELEAVLGDVVTILVDTEPSLMPMLTDAKERAEVRGTDSAPTDTSTLLFYLLQNAWLIPVVVLSLRMLGEFDLKFGRNRLKMSSVLKDLAALIHKDK</sequence>
<dbReference type="Proteomes" id="UP000004169">
    <property type="component" value="Unassembled WGS sequence"/>
</dbReference>
<protein>
    <submittedName>
        <fullName evidence="2">Uncharacterized protein</fullName>
    </submittedName>
</protein>